<evidence type="ECO:0008006" key="3">
    <source>
        <dbReference type="Google" id="ProtNLM"/>
    </source>
</evidence>
<accession>A0ABW3SYK1</accession>
<comment type="caution">
    <text evidence="1">The sequence shown here is derived from an EMBL/GenBank/DDBJ whole genome shotgun (WGS) entry which is preliminary data.</text>
</comment>
<sequence length="67" mass="7094">MTISNEAVEAEKKRPVFHSLSACAECGVSGDDFASPNVEAFEVSGELICDDCADAVLERAAEAEDDQ</sequence>
<protein>
    <recommendedName>
        <fullName evidence="3">ClpX-type ZB domain-containing protein</fullName>
    </recommendedName>
</protein>
<organism evidence="1 2">
    <name type="scientific">Phenylobacterium conjunctum</name>
    <dbReference type="NCBI Taxonomy" id="1298959"/>
    <lineage>
        <taxon>Bacteria</taxon>
        <taxon>Pseudomonadati</taxon>
        <taxon>Pseudomonadota</taxon>
        <taxon>Alphaproteobacteria</taxon>
        <taxon>Caulobacterales</taxon>
        <taxon>Caulobacteraceae</taxon>
        <taxon>Phenylobacterium</taxon>
    </lineage>
</organism>
<dbReference type="RefSeq" id="WP_377352606.1">
    <property type="nucleotide sequence ID" value="NZ_JBHTLQ010000006.1"/>
</dbReference>
<reference evidence="2" key="1">
    <citation type="journal article" date="2019" name="Int. J. Syst. Evol. Microbiol.">
        <title>The Global Catalogue of Microorganisms (GCM) 10K type strain sequencing project: providing services to taxonomists for standard genome sequencing and annotation.</title>
        <authorList>
            <consortium name="The Broad Institute Genomics Platform"/>
            <consortium name="The Broad Institute Genome Sequencing Center for Infectious Disease"/>
            <person name="Wu L."/>
            <person name="Ma J."/>
        </authorList>
    </citation>
    <scope>NUCLEOTIDE SEQUENCE [LARGE SCALE GENOMIC DNA]</scope>
    <source>
        <strain evidence="2">CCUG 55074</strain>
    </source>
</reference>
<dbReference type="EMBL" id="JBHTLQ010000006">
    <property type="protein sequence ID" value="MFD1189698.1"/>
    <property type="molecule type" value="Genomic_DNA"/>
</dbReference>
<evidence type="ECO:0000313" key="1">
    <source>
        <dbReference type="EMBL" id="MFD1189698.1"/>
    </source>
</evidence>
<keyword evidence="2" id="KW-1185">Reference proteome</keyword>
<gene>
    <name evidence="1" type="ORF">ACFQ27_03830</name>
</gene>
<proteinExistence type="predicted"/>
<evidence type="ECO:0000313" key="2">
    <source>
        <dbReference type="Proteomes" id="UP001597216"/>
    </source>
</evidence>
<dbReference type="Proteomes" id="UP001597216">
    <property type="component" value="Unassembled WGS sequence"/>
</dbReference>
<name>A0ABW3SYK1_9CAUL</name>